<dbReference type="PANTHER" id="PTHR43681">
    <property type="entry name" value="TRANSMEMBRANE GTPASE FZO"/>
    <property type="match status" value="1"/>
</dbReference>
<dbReference type="InterPro" id="IPR045063">
    <property type="entry name" value="Dynamin_N"/>
</dbReference>
<comment type="caution">
    <text evidence="3">The sequence shown here is derived from an EMBL/GenBank/DDBJ whole genome shotgun (WGS) entry which is preliminary data.</text>
</comment>
<dbReference type="Gene3D" id="3.40.50.300">
    <property type="entry name" value="P-loop containing nucleotide triphosphate hydrolases"/>
    <property type="match status" value="1"/>
</dbReference>
<keyword evidence="4" id="KW-1185">Reference proteome</keyword>
<feature type="coiled-coil region" evidence="1">
    <location>
        <begin position="316"/>
        <end position="343"/>
    </location>
</feature>
<dbReference type="InterPro" id="IPR030381">
    <property type="entry name" value="G_DYNAMIN_dom"/>
</dbReference>
<dbReference type="PROSITE" id="PS51718">
    <property type="entry name" value="G_DYNAMIN_2"/>
    <property type="match status" value="1"/>
</dbReference>
<sequence length="589" mass="66385">MTGHIHDIRSSLRTDRRALLNSIEVLSAFALRNNSDDLKTSLTTLSEKLKKDRFNLAVLGQMKRGKSSFVNALLGAEILPTGILPLTSVITRVKFGQAAEAAIRYKSGHTEPIELHRLSEYITEANNPGNWKDVASAEVAYPSDFLRMGIDLIDTPGIGSTHLHNTSTTESYLNEIDAGIVVLSVDPPITTLESDFVRRIRKDVPKLLFVINKTDIVTPAESESVRRFLEGELRNRVGIENPELFPFSARRAMEERESQNSEGLSGLRELTKRLHHFAAEEREHTFLQSVGLDILRLAGTLRFAALVGERARSMSGDDLESKRRALESALSRCEQEFADLRHLLRQDVATIAKTVEEDLKDHVASTTPRARENLLRLKNEHPTETRHRLGRLLDQFLRDQVELSFDGWCAREDQYVQTRLGELSHRFIERTNAVLVRLQNAAGALFDVPVSHIGFTTSLTMESHLHYYTEPVFHFQLDKLVFALPRFLLRPIVFRRMGAFIDLELRRNSGRIRVDYVDRLERSVATFEHDLKSAVGFVSDNLRLVLDRRVDETATTGSPLEELDPIIAQCSALLCGENLSTEFSATGAG</sequence>
<accession>A0ABW1ED53</accession>
<organism evidence="3 4">
    <name type="scientific">Acidicapsa dinghuensis</name>
    <dbReference type="NCBI Taxonomy" id="2218256"/>
    <lineage>
        <taxon>Bacteria</taxon>
        <taxon>Pseudomonadati</taxon>
        <taxon>Acidobacteriota</taxon>
        <taxon>Terriglobia</taxon>
        <taxon>Terriglobales</taxon>
        <taxon>Acidobacteriaceae</taxon>
        <taxon>Acidicapsa</taxon>
    </lineage>
</organism>
<feature type="domain" description="Dynamin-type G" evidence="2">
    <location>
        <begin position="50"/>
        <end position="291"/>
    </location>
</feature>
<proteinExistence type="predicted"/>
<protein>
    <submittedName>
        <fullName evidence="3">Dynamin family protein</fullName>
    </submittedName>
</protein>
<dbReference type="InterPro" id="IPR051943">
    <property type="entry name" value="TRAFAC_Dynamin-like_GTPase"/>
</dbReference>
<dbReference type="Pfam" id="PF00350">
    <property type="entry name" value="Dynamin_N"/>
    <property type="match status" value="1"/>
</dbReference>
<reference evidence="4" key="1">
    <citation type="journal article" date="2019" name="Int. J. Syst. Evol. Microbiol.">
        <title>The Global Catalogue of Microorganisms (GCM) 10K type strain sequencing project: providing services to taxonomists for standard genome sequencing and annotation.</title>
        <authorList>
            <consortium name="The Broad Institute Genomics Platform"/>
            <consortium name="The Broad Institute Genome Sequencing Center for Infectious Disease"/>
            <person name="Wu L."/>
            <person name="Ma J."/>
        </authorList>
    </citation>
    <scope>NUCLEOTIDE SEQUENCE [LARGE SCALE GENOMIC DNA]</scope>
    <source>
        <strain evidence="4">JCM 4087</strain>
    </source>
</reference>
<evidence type="ECO:0000259" key="2">
    <source>
        <dbReference type="PROSITE" id="PS51718"/>
    </source>
</evidence>
<keyword evidence="1" id="KW-0175">Coiled coil</keyword>
<dbReference type="CDD" id="cd09912">
    <property type="entry name" value="DLP_2"/>
    <property type="match status" value="1"/>
</dbReference>
<name>A0ABW1ED53_9BACT</name>
<evidence type="ECO:0000256" key="1">
    <source>
        <dbReference type="SAM" id="Coils"/>
    </source>
</evidence>
<dbReference type="Proteomes" id="UP001596091">
    <property type="component" value="Unassembled WGS sequence"/>
</dbReference>
<dbReference type="EMBL" id="JBHSPH010000002">
    <property type="protein sequence ID" value="MFC5862241.1"/>
    <property type="molecule type" value="Genomic_DNA"/>
</dbReference>
<gene>
    <name evidence="3" type="ORF">ACFPT7_08045</name>
</gene>
<evidence type="ECO:0000313" key="3">
    <source>
        <dbReference type="EMBL" id="MFC5862241.1"/>
    </source>
</evidence>
<dbReference type="PANTHER" id="PTHR43681:SF1">
    <property type="entry name" value="SARCALUMENIN"/>
    <property type="match status" value="1"/>
</dbReference>
<dbReference type="InterPro" id="IPR027417">
    <property type="entry name" value="P-loop_NTPase"/>
</dbReference>
<evidence type="ECO:0000313" key="4">
    <source>
        <dbReference type="Proteomes" id="UP001596091"/>
    </source>
</evidence>
<dbReference type="RefSeq" id="WP_263338589.1">
    <property type="nucleotide sequence ID" value="NZ_JAGSYH010000004.1"/>
</dbReference>
<dbReference type="SUPFAM" id="SSF52540">
    <property type="entry name" value="P-loop containing nucleoside triphosphate hydrolases"/>
    <property type="match status" value="1"/>
</dbReference>